<dbReference type="PROSITE" id="PS00062">
    <property type="entry name" value="ALDOKETO_REDUCTASE_2"/>
    <property type="match status" value="1"/>
</dbReference>
<dbReference type="PANTHER" id="PTHR43638:SF3">
    <property type="entry name" value="ALDEHYDE REDUCTASE"/>
    <property type="match status" value="1"/>
</dbReference>
<dbReference type="Gene3D" id="3.20.20.100">
    <property type="entry name" value="NADP-dependent oxidoreductase domain"/>
    <property type="match status" value="1"/>
</dbReference>
<dbReference type="Pfam" id="PF00248">
    <property type="entry name" value="Aldo_ket_red"/>
    <property type="match status" value="1"/>
</dbReference>
<proteinExistence type="predicted"/>
<dbReference type="InterPro" id="IPR036812">
    <property type="entry name" value="NAD(P)_OxRdtase_dom_sf"/>
</dbReference>
<dbReference type="Proteomes" id="UP000325292">
    <property type="component" value="Chromosome"/>
</dbReference>
<keyword evidence="3" id="KW-1185">Reference proteome</keyword>
<dbReference type="PANTHER" id="PTHR43638">
    <property type="entry name" value="OXIDOREDUCTASE, ALDO/KETO REDUCTASE FAMILY PROTEIN"/>
    <property type="match status" value="1"/>
</dbReference>
<dbReference type="InterPro" id="IPR023210">
    <property type="entry name" value="NADP_OxRdtase_dom"/>
</dbReference>
<reference evidence="2 3" key="1">
    <citation type="journal article" date="2019" name="Sci. Rep.">
        <title>Sulfobacillus thermotolerans: new insights into resistance and metabolic capacities of acidophilic chemolithotrophs.</title>
        <authorList>
            <person name="Panyushkina A.E."/>
            <person name="Babenko V.V."/>
            <person name="Nikitina A.S."/>
            <person name="Selezneva O.V."/>
            <person name="Tsaplina I.A."/>
            <person name="Letarova M.A."/>
            <person name="Kostryukova E.S."/>
            <person name="Letarov A.V."/>
        </authorList>
    </citation>
    <scope>NUCLEOTIDE SEQUENCE [LARGE SCALE GENOMIC DNA]</scope>
    <source>
        <strain evidence="2 3">Kr1</strain>
    </source>
</reference>
<dbReference type="EMBL" id="CP019454">
    <property type="protein sequence ID" value="AUW94594.1"/>
    <property type="molecule type" value="Genomic_DNA"/>
</dbReference>
<feature type="domain" description="NADP-dependent oxidoreductase" evidence="1">
    <location>
        <begin position="16"/>
        <end position="271"/>
    </location>
</feature>
<dbReference type="RefSeq" id="WP_242968656.1">
    <property type="nucleotide sequence ID" value="NZ_CP133983.1"/>
</dbReference>
<dbReference type="InterPro" id="IPR020471">
    <property type="entry name" value="AKR"/>
</dbReference>
<sequence length="285" mass="31308">MRTVTFASDARSLAALGQGTWKMGINPEHASQEIAILQEGLTHGLQVIDTAAMYADGGAEQIVGQAIRGQRERAFVVSKVWPTHADRDGVRHSLEASLKRLGTPYLDLFLLHWPSARVPLKETMQAMANAFHEGQVKAVGVSNFSVALMEQAQDALRDVPLIANQVEYSLFAREAETRVIPYCQAHNIVVMAYSPVKNLQEIGTDHPGYQLLHELATQYHTSPYTVALAWAIRSPHVIAIPKTANPEHLHSNEKALTLELSTADLDRLDAVFPASGEDIAVQYIS</sequence>
<gene>
    <name evidence="2" type="ORF">BXT84_12100</name>
</gene>
<protein>
    <recommendedName>
        <fullName evidence="1">NADP-dependent oxidoreductase domain-containing protein</fullName>
    </recommendedName>
</protein>
<dbReference type="InterPro" id="IPR018170">
    <property type="entry name" value="Aldo/ket_reductase_CS"/>
</dbReference>
<dbReference type="PIRSF" id="PIRSF000097">
    <property type="entry name" value="AKR"/>
    <property type="match status" value="1"/>
</dbReference>
<evidence type="ECO:0000313" key="3">
    <source>
        <dbReference type="Proteomes" id="UP000325292"/>
    </source>
</evidence>
<accession>A0ABM6RT51</accession>
<organism evidence="2 3">
    <name type="scientific">Sulfobacillus thermotolerans</name>
    <dbReference type="NCBI Taxonomy" id="338644"/>
    <lineage>
        <taxon>Bacteria</taxon>
        <taxon>Bacillati</taxon>
        <taxon>Bacillota</taxon>
        <taxon>Clostridia</taxon>
        <taxon>Eubacteriales</taxon>
        <taxon>Clostridiales Family XVII. Incertae Sedis</taxon>
        <taxon>Sulfobacillus</taxon>
    </lineage>
</organism>
<name>A0ABM6RT51_9FIRM</name>
<dbReference type="SUPFAM" id="SSF51430">
    <property type="entry name" value="NAD(P)-linked oxidoreductase"/>
    <property type="match status" value="1"/>
</dbReference>
<dbReference type="PRINTS" id="PR00069">
    <property type="entry name" value="ALDKETRDTASE"/>
</dbReference>
<evidence type="ECO:0000313" key="2">
    <source>
        <dbReference type="EMBL" id="AUW94594.1"/>
    </source>
</evidence>
<evidence type="ECO:0000259" key="1">
    <source>
        <dbReference type="Pfam" id="PF00248"/>
    </source>
</evidence>